<dbReference type="Pfam" id="PF03466">
    <property type="entry name" value="LysR_substrate"/>
    <property type="match status" value="1"/>
</dbReference>
<evidence type="ECO:0000256" key="3">
    <source>
        <dbReference type="ARBA" id="ARBA00023125"/>
    </source>
</evidence>
<protein>
    <submittedName>
        <fullName evidence="6">DNA-binding transcriptional LysR family regulator</fullName>
    </submittedName>
</protein>
<organism evidence="6 7">
    <name type="scientific">Neomicrococcus lactis</name>
    <dbReference type="NCBI Taxonomy" id="732241"/>
    <lineage>
        <taxon>Bacteria</taxon>
        <taxon>Bacillati</taxon>
        <taxon>Actinomycetota</taxon>
        <taxon>Actinomycetes</taxon>
        <taxon>Micrococcales</taxon>
        <taxon>Micrococcaceae</taxon>
        <taxon>Neomicrococcus</taxon>
    </lineage>
</organism>
<dbReference type="SUPFAM" id="SSF53850">
    <property type="entry name" value="Periplasmic binding protein-like II"/>
    <property type="match status" value="1"/>
</dbReference>
<dbReference type="GO" id="GO:0032993">
    <property type="term" value="C:protein-DNA complex"/>
    <property type="evidence" value="ECO:0007669"/>
    <property type="project" value="TreeGrafter"/>
</dbReference>
<dbReference type="SUPFAM" id="SSF46785">
    <property type="entry name" value="Winged helix' DNA-binding domain"/>
    <property type="match status" value="1"/>
</dbReference>
<accession>A0A7W9DCM8</accession>
<sequence length="307" mass="33071">MIDSRLLTLRTFAACGTVAATAELTGYSPSAVSAQLRELQKSLGMQLVTKDGRGLRLTLTGRRLVEGADVLLAQWEELKASALKAGEQIPARLGLGGFSTAASQLLAPLAARLRSQRPDLELQLIDADPERCYRLLLAERIDLAVVVSMQSAAHGEDDPQFEHVHLLDDPLDVVVPATHPLADRGAVGLEELASDAWITDVPGSTYRALFTAAFAAVGHTPRVAHESTEWETMTSFVSAGMGVGFLPRLAPMSAEKDLVRLRLSGASRPMRGIVAVVRRGSLESPLLRESIEILQDSAHQILIGRME</sequence>
<dbReference type="RefSeq" id="WP_183643603.1">
    <property type="nucleotide sequence ID" value="NZ_JACHBL010000001.1"/>
</dbReference>
<dbReference type="GO" id="GO:0003700">
    <property type="term" value="F:DNA-binding transcription factor activity"/>
    <property type="evidence" value="ECO:0007669"/>
    <property type="project" value="InterPro"/>
</dbReference>
<dbReference type="Pfam" id="PF00126">
    <property type="entry name" value="HTH_1"/>
    <property type="match status" value="1"/>
</dbReference>
<feature type="domain" description="HTH lysR-type" evidence="5">
    <location>
        <begin position="1"/>
        <end position="58"/>
    </location>
</feature>
<keyword evidence="3 6" id="KW-0238">DNA-binding</keyword>
<dbReference type="EMBL" id="JACHBL010000001">
    <property type="protein sequence ID" value="MBB5599047.1"/>
    <property type="molecule type" value="Genomic_DNA"/>
</dbReference>
<dbReference type="InterPro" id="IPR005119">
    <property type="entry name" value="LysR_subst-bd"/>
</dbReference>
<evidence type="ECO:0000313" key="6">
    <source>
        <dbReference type="EMBL" id="MBB5599047.1"/>
    </source>
</evidence>
<evidence type="ECO:0000259" key="5">
    <source>
        <dbReference type="PROSITE" id="PS50931"/>
    </source>
</evidence>
<dbReference type="GO" id="GO:0003677">
    <property type="term" value="F:DNA binding"/>
    <property type="evidence" value="ECO:0007669"/>
    <property type="project" value="UniProtKB-KW"/>
</dbReference>
<evidence type="ECO:0000256" key="1">
    <source>
        <dbReference type="ARBA" id="ARBA00009437"/>
    </source>
</evidence>
<dbReference type="PROSITE" id="PS50931">
    <property type="entry name" value="HTH_LYSR"/>
    <property type="match status" value="1"/>
</dbReference>
<dbReference type="InterPro" id="IPR036388">
    <property type="entry name" value="WH-like_DNA-bd_sf"/>
</dbReference>
<name>A0A7W9DCM8_9MICC</name>
<dbReference type="CDD" id="cd08423">
    <property type="entry name" value="PBP2_LTTR_like_6"/>
    <property type="match status" value="1"/>
</dbReference>
<evidence type="ECO:0000256" key="4">
    <source>
        <dbReference type="ARBA" id="ARBA00023163"/>
    </source>
</evidence>
<dbReference type="PANTHER" id="PTHR30346:SF29">
    <property type="entry name" value="LYSR SUBSTRATE-BINDING"/>
    <property type="match status" value="1"/>
</dbReference>
<dbReference type="InterPro" id="IPR036390">
    <property type="entry name" value="WH_DNA-bd_sf"/>
</dbReference>
<evidence type="ECO:0000256" key="2">
    <source>
        <dbReference type="ARBA" id="ARBA00023015"/>
    </source>
</evidence>
<comment type="similarity">
    <text evidence="1">Belongs to the LysR transcriptional regulatory family.</text>
</comment>
<dbReference type="PANTHER" id="PTHR30346">
    <property type="entry name" value="TRANSCRIPTIONAL DUAL REGULATOR HCAR-RELATED"/>
    <property type="match status" value="1"/>
</dbReference>
<evidence type="ECO:0000313" key="7">
    <source>
        <dbReference type="Proteomes" id="UP000523863"/>
    </source>
</evidence>
<keyword evidence="7" id="KW-1185">Reference proteome</keyword>
<gene>
    <name evidence="6" type="ORF">BKA12_002127</name>
</gene>
<keyword evidence="2" id="KW-0805">Transcription regulation</keyword>
<dbReference type="Gene3D" id="3.40.190.10">
    <property type="entry name" value="Periplasmic binding protein-like II"/>
    <property type="match status" value="2"/>
</dbReference>
<dbReference type="Gene3D" id="1.10.10.10">
    <property type="entry name" value="Winged helix-like DNA-binding domain superfamily/Winged helix DNA-binding domain"/>
    <property type="match status" value="1"/>
</dbReference>
<reference evidence="6 7" key="1">
    <citation type="submission" date="2020-08" db="EMBL/GenBank/DDBJ databases">
        <title>Sequencing the genomes of 1000 actinobacteria strains.</title>
        <authorList>
            <person name="Klenk H.-P."/>
        </authorList>
    </citation>
    <scope>NUCLEOTIDE SEQUENCE [LARGE SCALE GENOMIC DNA]</scope>
    <source>
        <strain evidence="6 7">DSM 23694</strain>
    </source>
</reference>
<dbReference type="InterPro" id="IPR000847">
    <property type="entry name" value="LysR_HTH_N"/>
</dbReference>
<dbReference type="Proteomes" id="UP000523863">
    <property type="component" value="Unassembled WGS sequence"/>
</dbReference>
<proteinExistence type="inferred from homology"/>
<keyword evidence="4" id="KW-0804">Transcription</keyword>
<comment type="caution">
    <text evidence="6">The sequence shown here is derived from an EMBL/GenBank/DDBJ whole genome shotgun (WGS) entry which is preliminary data.</text>
</comment>
<dbReference type="AlphaFoldDB" id="A0A7W9DCM8"/>